<keyword evidence="1" id="KW-1133">Transmembrane helix</keyword>
<keyword evidence="5" id="KW-1185">Reference proteome</keyword>
<feature type="transmembrane region" description="Helical" evidence="1">
    <location>
        <begin position="80"/>
        <end position="102"/>
    </location>
</feature>
<evidence type="ECO:0000259" key="2">
    <source>
        <dbReference type="Pfam" id="PF01957"/>
    </source>
</evidence>
<dbReference type="EMBL" id="WSLF01000016">
    <property type="protein sequence ID" value="KAE9629813.1"/>
    <property type="molecule type" value="Genomic_DNA"/>
</dbReference>
<name>A0A7C8LB31_9FIRM</name>
<dbReference type="Proteomes" id="UP000483018">
    <property type="component" value="Unassembled WGS sequence"/>
</dbReference>
<feature type="transmembrane region" description="Helical" evidence="1">
    <location>
        <begin position="49"/>
        <end position="68"/>
    </location>
</feature>
<evidence type="ECO:0000256" key="1">
    <source>
        <dbReference type="SAM" id="Phobius"/>
    </source>
</evidence>
<feature type="domain" description="Membrane protein NfeD2 N-terminal transmembrane" evidence="3">
    <location>
        <begin position="3"/>
        <end position="105"/>
    </location>
</feature>
<dbReference type="Pfam" id="PF01957">
    <property type="entry name" value="NfeD"/>
    <property type="match status" value="1"/>
</dbReference>
<evidence type="ECO:0000313" key="5">
    <source>
        <dbReference type="Proteomes" id="UP000483018"/>
    </source>
</evidence>
<reference evidence="4 5" key="1">
    <citation type="submission" date="2019-12" db="EMBL/GenBank/DDBJ databases">
        <title>Defluviitalea raffinosedens, isolated from a biogas fermenter, genome sequencing and characterization.</title>
        <authorList>
            <person name="Rettenmaier R."/>
            <person name="Schneider M."/>
            <person name="Neuhaus K."/>
            <person name="Liebl W."/>
            <person name="Zverlov V."/>
        </authorList>
    </citation>
    <scope>NUCLEOTIDE SEQUENCE [LARGE SCALE GENOMIC DNA]</scope>
    <source>
        <strain evidence="4 5">249c-K6</strain>
    </source>
</reference>
<evidence type="ECO:0000313" key="4">
    <source>
        <dbReference type="EMBL" id="KAE9629813.1"/>
    </source>
</evidence>
<gene>
    <name evidence="4" type="ORF">GND95_12805</name>
</gene>
<dbReference type="OrthoDB" id="1807862at2"/>
<dbReference type="InterPro" id="IPR002810">
    <property type="entry name" value="NfeD-like_C"/>
</dbReference>
<dbReference type="Pfam" id="PF25842">
    <property type="entry name" value="NfeD_TM"/>
    <property type="match status" value="1"/>
</dbReference>
<proteinExistence type="predicted"/>
<sequence>MLKVFYVCFFTGVLYTAVSFILGQIFDFLGLDGDVDMDGDFLGIGISPLKPVIIAVFVTVFGGVGIIAEKSNLGDIISLIIALIFAVTVSFLIFRFVVVPLYRLQSKGAVEQKALIGHIAKVTLTIKDGQFGKIHYVVDGHTYSAPAKSVNNETIAKGDEVVIVEIRNNAFYVKKL</sequence>
<dbReference type="AlphaFoldDB" id="A0A7C8LB31"/>
<dbReference type="Gene3D" id="2.40.50.140">
    <property type="entry name" value="Nucleic acid-binding proteins"/>
    <property type="match status" value="1"/>
</dbReference>
<keyword evidence="1" id="KW-0472">Membrane</keyword>
<feature type="transmembrane region" description="Helical" evidence="1">
    <location>
        <begin position="7"/>
        <end position="29"/>
    </location>
</feature>
<accession>A0A7C8LB31</accession>
<comment type="caution">
    <text evidence="4">The sequence shown here is derived from an EMBL/GenBank/DDBJ whole genome shotgun (WGS) entry which is preliminary data.</text>
</comment>
<evidence type="ECO:0000259" key="3">
    <source>
        <dbReference type="Pfam" id="PF25842"/>
    </source>
</evidence>
<dbReference type="RefSeq" id="WP_158741546.1">
    <property type="nucleotide sequence ID" value="NZ_JAFBEP010000018.1"/>
</dbReference>
<keyword evidence="1" id="KW-0812">Transmembrane</keyword>
<feature type="domain" description="NfeD-like C-terminal" evidence="2">
    <location>
        <begin position="113"/>
        <end position="175"/>
    </location>
</feature>
<organism evidence="4 5">
    <name type="scientific">Defluviitalea raffinosedens</name>
    <dbReference type="NCBI Taxonomy" id="1450156"/>
    <lineage>
        <taxon>Bacteria</taxon>
        <taxon>Bacillati</taxon>
        <taxon>Bacillota</taxon>
        <taxon>Clostridia</taxon>
        <taxon>Lachnospirales</taxon>
        <taxon>Defluviitaleaceae</taxon>
        <taxon>Defluviitalea</taxon>
    </lineage>
</organism>
<protein>
    <submittedName>
        <fullName evidence="4">DUF1449 family protein</fullName>
    </submittedName>
</protein>
<dbReference type="InterPro" id="IPR058653">
    <property type="entry name" value="NfeD2_TM"/>
</dbReference>
<dbReference type="InterPro" id="IPR012340">
    <property type="entry name" value="NA-bd_OB-fold"/>
</dbReference>